<gene>
    <name evidence="12" type="ORF">AX774_g7936</name>
</gene>
<dbReference type="Gene3D" id="3.30.460.10">
    <property type="entry name" value="Beta Polymerase, domain 2"/>
    <property type="match status" value="1"/>
</dbReference>
<dbReference type="InterPro" id="IPR002058">
    <property type="entry name" value="PAP_assoc"/>
</dbReference>
<evidence type="ECO:0000256" key="3">
    <source>
        <dbReference type="ARBA" id="ARBA00004496"/>
    </source>
</evidence>
<evidence type="ECO:0000256" key="1">
    <source>
        <dbReference type="ARBA" id="ARBA00001936"/>
    </source>
</evidence>
<accession>A0A1R1PCH3</accession>
<comment type="caution">
    <text evidence="12">The sequence shown here is derived from an EMBL/GenBank/DDBJ whole genome shotgun (WGS) entry which is preliminary data.</text>
</comment>
<name>A0A1R1PCH3_ZANCU</name>
<keyword evidence="6" id="KW-0963">Cytoplasm</keyword>
<keyword evidence="7" id="KW-0808">Transferase</keyword>
<dbReference type="GO" id="GO:1990817">
    <property type="term" value="F:poly(A) RNA polymerase activity"/>
    <property type="evidence" value="ECO:0007669"/>
    <property type="project" value="UniProtKB-EC"/>
</dbReference>
<evidence type="ECO:0000313" key="13">
    <source>
        <dbReference type="Proteomes" id="UP000188320"/>
    </source>
</evidence>
<dbReference type="InterPro" id="IPR054708">
    <property type="entry name" value="MTPAP-like_central"/>
</dbReference>
<dbReference type="EMBL" id="LSSK01001865">
    <property type="protein sequence ID" value="OMH78660.1"/>
    <property type="molecule type" value="Genomic_DNA"/>
</dbReference>
<evidence type="ECO:0000259" key="10">
    <source>
        <dbReference type="Pfam" id="PF03828"/>
    </source>
</evidence>
<dbReference type="SUPFAM" id="SSF81631">
    <property type="entry name" value="PAP/OAS1 substrate-binding domain"/>
    <property type="match status" value="1"/>
</dbReference>
<dbReference type="PANTHER" id="PTHR12271:SF40">
    <property type="entry name" value="POLY(A) RNA POLYMERASE GLD2"/>
    <property type="match status" value="1"/>
</dbReference>
<dbReference type="InterPro" id="IPR043519">
    <property type="entry name" value="NT_sf"/>
</dbReference>
<dbReference type="EC" id="2.7.7.19" evidence="5"/>
<dbReference type="GO" id="GO:0005737">
    <property type="term" value="C:cytoplasm"/>
    <property type="evidence" value="ECO:0007669"/>
    <property type="project" value="UniProtKB-SubCell"/>
</dbReference>
<dbReference type="GO" id="GO:0010605">
    <property type="term" value="P:negative regulation of macromolecule metabolic process"/>
    <property type="evidence" value="ECO:0007669"/>
    <property type="project" value="UniProtKB-ARBA"/>
</dbReference>
<protein>
    <recommendedName>
        <fullName evidence="5">polynucleotide adenylyltransferase</fullName>
        <ecNumber evidence="5">2.7.7.19</ecNumber>
    </recommendedName>
</protein>
<evidence type="ECO:0000313" key="12">
    <source>
        <dbReference type="EMBL" id="OMH78660.1"/>
    </source>
</evidence>
<dbReference type="OrthoDB" id="407432at2759"/>
<dbReference type="Pfam" id="PF22600">
    <property type="entry name" value="MTPAP-like_central"/>
    <property type="match status" value="1"/>
</dbReference>
<dbReference type="Proteomes" id="UP000188320">
    <property type="component" value="Unassembled WGS sequence"/>
</dbReference>
<evidence type="ECO:0000259" key="11">
    <source>
        <dbReference type="Pfam" id="PF22600"/>
    </source>
</evidence>
<keyword evidence="13" id="KW-1185">Reference proteome</keyword>
<evidence type="ECO:0000256" key="7">
    <source>
        <dbReference type="ARBA" id="ARBA00022679"/>
    </source>
</evidence>
<evidence type="ECO:0000256" key="4">
    <source>
        <dbReference type="ARBA" id="ARBA00008593"/>
    </source>
</evidence>
<evidence type="ECO:0000256" key="8">
    <source>
        <dbReference type="ARBA" id="ARBA00022723"/>
    </source>
</evidence>
<sequence>MVKYIEKTYPKSVILRTDIESIGDNKYCIIEPSEEEKGDLLLYSQYQRVVNQIKKKEKTEKTIEEELATLGDSDVTVVELLQSDLVKTKEKLVSLKGIKEDILSSKGEVIEKVKKRAANSAAADVKRYVPLSILNAYLHFYCKELFAGKKRLKAGKLLKSIEKVDNRIETVSIIHQSEQNQTCYQAYMGVTFADKDISLVEHEFEKINLSNPIETRKGGGMVYETAISEGYTGASIEAANIKARDKFAKSIKYQIDAILKEHEPDTSYIDHTRCFCAKVINVIDAFFKGVPNYKTELVGSYKLNLNIKNSDIDLVLLVRDSKCEDLLLEDGVLIELARVISEAFVNNECRAILVQARIPVIKVKYSIASQHDVLMDICVNNVESITKTRYLQEVSSRDHRVYTLLKLVKIWAYNRGLVCGAALINTFTFSMMLLAYLFETRAVKTVDINSFNDKNLFEKTLDAGPNIDLQLHLASTFWDENQNPMNTKHKHVAFLLLGFFEYYGYIHDYERHAIVPSLGTTKHLHENAINVKNFASLDAFIKGFKPLSIFDPIDTNLNLGRNLSFWSFEQLKMEFRRAYHILNCQQYSASQTSLRCLLGYCDSKKSYPTEFWTEECKPSLVKLLDHL</sequence>
<organism evidence="12 13">
    <name type="scientific">Zancudomyces culisetae</name>
    <name type="common">Gut fungus</name>
    <name type="synonym">Smittium culisetae</name>
    <dbReference type="NCBI Taxonomy" id="1213189"/>
    <lineage>
        <taxon>Eukaryota</taxon>
        <taxon>Fungi</taxon>
        <taxon>Fungi incertae sedis</taxon>
        <taxon>Zoopagomycota</taxon>
        <taxon>Kickxellomycotina</taxon>
        <taxon>Harpellomycetes</taxon>
        <taxon>Harpellales</taxon>
        <taxon>Legeriomycetaceae</taxon>
        <taxon>Zancudomyces</taxon>
    </lineage>
</organism>
<dbReference type="GO" id="GO:0046872">
    <property type="term" value="F:metal ion binding"/>
    <property type="evidence" value="ECO:0007669"/>
    <property type="project" value="UniProtKB-KW"/>
</dbReference>
<proteinExistence type="inferred from homology"/>
<dbReference type="GO" id="GO:0031123">
    <property type="term" value="P:RNA 3'-end processing"/>
    <property type="evidence" value="ECO:0007669"/>
    <property type="project" value="TreeGrafter"/>
</dbReference>
<dbReference type="SUPFAM" id="SSF81301">
    <property type="entry name" value="Nucleotidyltransferase"/>
    <property type="match status" value="1"/>
</dbReference>
<evidence type="ECO:0000256" key="9">
    <source>
        <dbReference type="ARBA" id="ARBA00022842"/>
    </source>
</evidence>
<evidence type="ECO:0000256" key="5">
    <source>
        <dbReference type="ARBA" id="ARBA00012388"/>
    </source>
</evidence>
<dbReference type="AlphaFoldDB" id="A0A1R1PCH3"/>
<feature type="domain" description="PAP-associated" evidence="10">
    <location>
        <begin position="492"/>
        <end position="556"/>
    </location>
</feature>
<dbReference type="CDD" id="cd05402">
    <property type="entry name" value="NT_PAP_TUTase"/>
    <property type="match status" value="1"/>
</dbReference>
<comment type="similarity">
    <text evidence="4">Belongs to the DNA polymerase type-B-like family.</text>
</comment>
<evidence type="ECO:0000256" key="6">
    <source>
        <dbReference type="ARBA" id="ARBA00022490"/>
    </source>
</evidence>
<comment type="cofactor">
    <cofactor evidence="2">
        <name>Mg(2+)</name>
        <dbReference type="ChEBI" id="CHEBI:18420"/>
    </cofactor>
</comment>
<dbReference type="Pfam" id="PF03828">
    <property type="entry name" value="PAP_assoc"/>
    <property type="match status" value="1"/>
</dbReference>
<keyword evidence="8" id="KW-0479">Metal-binding</keyword>
<feature type="domain" description="Poly(A) RNA polymerase mitochondrial-like central palm" evidence="11">
    <location>
        <begin position="252"/>
        <end position="392"/>
    </location>
</feature>
<dbReference type="PANTHER" id="PTHR12271">
    <property type="entry name" value="POLY A POLYMERASE CID PAP -RELATED"/>
    <property type="match status" value="1"/>
</dbReference>
<comment type="cofactor">
    <cofactor evidence="1">
        <name>Mn(2+)</name>
        <dbReference type="ChEBI" id="CHEBI:29035"/>
    </cofactor>
</comment>
<keyword evidence="9" id="KW-0460">Magnesium</keyword>
<evidence type="ECO:0000256" key="2">
    <source>
        <dbReference type="ARBA" id="ARBA00001946"/>
    </source>
</evidence>
<reference evidence="13" key="1">
    <citation type="submission" date="2017-01" db="EMBL/GenBank/DDBJ databases">
        <authorList>
            <person name="Wang Y."/>
            <person name="White M."/>
            <person name="Kvist S."/>
            <person name="Moncalvo J.-M."/>
        </authorList>
    </citation>
    <scope>NUCLEOTIDE SEQUENCE [LARGE SCALE GENOMIC DNA]</scope>
    <source>
        <strain evidence="13">COL-18-3</strain>
    </source>
</reference>
<comment type="subcellular location">
    <subcellularLocation>
        <location evidence="3">Cytoplasm</location>
    </subcellularLocation>
</comment>
<dbReference type="Gene3D" id="1.10.1410.10">
    <property type="match status" value="1"/>
</dbReference>